<dbReference type="RefSeq" id="WP_120182995.1">
    <property type="nucleotide sequence ID" value="NZ_MBTA01000029.1"/>
</dbReference>
<dbReference type="AlphaFoldDB" id="A0A419S214"/>
<proteinExistence type="predicted"/>
<accession>A0A419S214</accession>
<feature type="domain" description="Heparan-alpha-glucosaminide N-acetyltransferase catalytic" evidence="2">
    <location>
        <begin position="7"/>
        <end position="162"/>
    </location>
</feature>
<feature type="transmembrane region" description="Helical" evidence="1">
    <location>
        <begin position="305"/>
        <end position="326"/>
    </location>
</feature>
<dbReference type="PANTHER" id="PTHR31061:SF24">
    <property type="entry name" value="LD22376P"/>
    <property type="match status" value="1"/>
</dbReference>
<feature type="transmembrane region" description="Helical" evidence="1">
    <location>
        <begin position="346"/>
        <end position="365"/>
    </location>
</feature>
<keyword evidence="4" id="KW-1185">Reference proteome</keyword>
<feature type="transmembrane region" description="Helical" evidence="1">
    <location>
        <begin position="263"/>
        <end position="285"/>
    </location>
</feature>
<dbReference type="SUPFAM" id="SSF103473">
    <property type="entry name" value="MFS general substrate transporter"/>
    <property type="match status" value="1"/>
</dbReference>
<feature type="transmembrane region" description="Helical" evidence="1">
    <location>
        <begin position="118"/>
        <end position="138"/>
    </location>
</feature>
<dbReference type="PANTHER" id="PTHR31061">
    <property type="entry name" value="LD22376P"/>
    <property type="match status" value="1"/>
</dbReference>
<dbReference type="Pfam" id="PF07786">
    <property type="entry name" value="HGSNAT_cat"/>
    <property type="match status" value="1"/>
</dbReference>
<keyword evidence="1" id="KW-0472">Membrane</keyword>
<sequence length="374" mass="42879">MATNGGRFLTLDVFRGLTIAFMILVNNAGNHNAVYRQLRHAKWNGFTGTDLVFPAFLVIVGIAISFTIDKLKNMEATVFFNKVLIRSFLIYAIGFIISNFPFYSYIGDDIVFAKPSDYRIFGVLQRIALTYLVTTLLAYYFSWRLIAWIGLIILLGYWPLLQFFGDFPSPLSLESNLVRKVDVYIFGERHLYQHYGVPFDPEGLVSTLPSIVTVIIGYLTGIVIKEVKQPKKIVPLLFIASLLMIGLGYLWDTAFPINKPLWSSSYVLFSGGWSLLVLTFLFVVIDFLNFTKWSYFFEVFGKNPLFIYALSGIAMSILHLVNFNDISLKNLIYGQLFSPYFNEKNASLMFAIVYMIVMWIVAYVMDRKKIYIKL</sequence>
<dbReference type="Proteomes" id="UP000283433">
    <property type="component" value="Unassembled WGS sequence"/>
</dbReference>
<keyword evidence="1" id="KW-0812">Transmembrane</keyword>
<dbReference type="InterPro" id="IPR036259">
    <property type="entry name" value="MFS_trans_sf"/>
</dbReference>
<feature type="transmembrane region" description="Helical" evidence="1">
    <location>
        <begin position="51"/>
        <end position="68"/>
    </location>
</feature>
<evidence type="ECO:0000313" key="3">
    <source>
        <dbReference type="EMBL" id="RKD12771.1"/>
    </source>
</evidence>
<feature type="transmembrane region" description="Helical" evidence="1">
    <location>
        <begin position="233"/>
        <end position="251"/>
    </location>
</feature>
<feature type="transmembrane region" description="Helical" evidence="1">
    <location>
        <begin position="88"/>
        <end position="106"/>
    </location>
</feature>
<feature type="transmembrane region" description="Helical" evidence="1">
    <location>
        <begin position="204"/>
        <end position="224"/>
    </location>
</feature>
<dbReference type="InterPro" id="IPR012429">
    <property type="entry name" value="HGSNAT_cat"/>
</dbReference>
<gene>
    <name evidence="3" type="ORF">BCY91_10995</name>
</gene>
<organism evidence="3 4">
    <name type="scientific">Pelobium manganitolerans</name>
    <dbReference type="NCBI Taxonomy" id="1842495"/>
    <lineage>
        <taxon>Bacteria</taxon>
        <taxon>Pseudomonadati</taxon>
        <taxon>Bacteroidota</taxon>
        <taxon>Sphingobacteriia</taxon>
        <taxon>Sphingobacteriales</taxon>
        <taxon>Sphingobacteriaceae</taxon>
        <taxon>Pelobium</taxon>
    </lineage>
</organism>
<evidence type="ECO:0000259" key="2">
    <source>
        <dbReference type="Pfam" id="PF07786"/>
    </source>
</evidence>
<feature type="transmembrane region" description="Helical" evidence="1">
    <location>
        <begin position="145"/>
        <end position="165"/>
    </location>
</feature>
<keyword evidence="1" id="KW-1133">Transmembrane helix</keyword>
<evidence type="ECO:0000313" key="4">
    <source>
        <dbReference type="Proteomes" id="UP000283433"/>
    </source>
</evidence>
<protein>
    <recommendedName>
        <fullName evidence="2">Heparan-alpha-glucosaminide N-acetyltransferase catalytic domain-containing protein</fullName>
    </recommendedName>
</protein>
<dbReference type="EMBL" id="MBTA01000029">
    <property type="protein sequence ID" value="RKD12771.1"/>
    <property type="molecule type" value="Genomic_DNA"/>
</dbReference>
<dbReference type="OrthoDB" id="9788724at2"/>
<reference evidence="3 4" key="1">
    <citation type="submission" date="2016-07" db="EMBL/GenBank/DDBJ databases">
        <title>Genome of Pelobium manganitolerans.</title>
        <authorList>
            <person name="Wu S."/>
            <person name="Wang G."/>
        </authorList>
    </citation>
    <scope>NUCLEOTIDE SEQUENCE [LARGE SCALE GENOMIC DNA]</scope>
    <source>
        <strain evidence="3 4">YS-25</strain>
    </source>
</reference>
<evidence type="ECO:0000256" key="1">
    <source>
        <dbReference type="SAM" id="Phobius"/>
    </source>
</evidence>
<name>A0A419S214_9SPHI</name>
<comment type="caution">
    <text evidence="3">The sequence shown here is derived from an EMBL/GenBank/DDBJ whole genome shotgun (WGS) entry which is preliminary data.</text>
</comment>